<dbReference type="Proteomes" id="UP000239181">
    <property type="component" value="Unassembled WGS sequence"/>
</dbReference>
<evidence type="ECO:0000313" key="2">
    <source>
        <dbReference type="Proteomes" id="UP000239181"/>
    </source>
</evidence>
<accession>A0A2S9I5I1</accession>
<reference evidence="1 2" key="1">
    <citation type="submission" date="2017-10" db="EMBL/GenBank/DDBJ databases">
        <title>Draft genome of two endophytic bacteria isolated from 'guarana' Paullinia cupana (Mart.) Ducke.</title>
        <authorList>
            <person name="Siqueira K.A."/>
            <person name="Liotti R.G."/>
            <person name="Mendes T.A."/>
            <person name="Soares M.A."/>
        </authorList>
    </citation>
    <scope>NUCLEOTIDE SEQUENCE [LARGE SCALE GENOMIC DNA]</scope>
    <source>
        <strain evidence="1 2">342</strain>
    </source>
</reference>
<dbReference type="AlphaFoldDB" id="A0A2S9I5I1"/>
<protein>
    <submittedName>
        <fullName evidence="1">Uncharacterized protein</fullName>
    </submittedName>
</protein>
<dbReference type="RefSeq" id="WP_105595165.1">
    <property type="nucleotide sequence ID" value="NZ_PDET01000023.1"/>
</dbReference>
<name>A0A2S9I5I1_9GAMM</name>
<comment type="caution">
    <text evidence="1">The sequence shown here is derived from an EMBL/GenBank/DDBJ whole genome shotgun (WGS) entry which is preliminary data.</text>
</comment>
<organism evidence="1 2">
    <name type="scientific">Pantoea coffeiphila</name>
    <dbReference type="NCBI Taxonomy" id="1465635"/>
    <lineage>
        <taxon>Bacteria</taxon>
        <taxon>Pseudomonadati</taxon>
        <taxon>Pseudomonadota</taxon>
        <taxon>Gammaproteobacteria</taxon>
        <taxon>Enterobacterales</taxon>
        <taxon>Erwiniaceae</taxon>
        <taxon>Pantoea</taxon>
    </lineage>
</organism>
<evidence type="ECO:0000313" key="1">
    <source>
        <dbReference type="EMBL" id="PRD13058.1"/>
    </source>
</evidence>
<sequence length="62" mass="6636">MQVLSEIELDLVSGGRANMNITTVINNDKPINVINIGGDGLVINFDDSGMTMVNGEFTISHT</sequence>
<proteinExistence type="predicted"/>
<gene>
    <name evidence="1" type="ORF">CQW29_23505</name>
</gene>
<keyword evidence="2" id="KW-1185">Reference proteome</keyword>
<dbReference type="EMBL" id="PDET01000023">
    <property type="protein sequence ID" value="PRD13058.1"/>
    <property type="molecule type" value="Genomic_DNA"/>
</dbReference>